<dbReference type="RefSeq" id="WP_118040876.1">
    <property type="nucleotide sequence ID" value="NZ_BQNJ01000001.1"/>
</dbReference>
<sequence>MKQKLFIIAAILVFTVSAAACSAKNEGSASTAAAKTETTADADRTNDAGTAEADAADLSTGDSQEGEGTVTGVVEENKGFMITVVADDDEEAYVFTLDETQSEKYKDIKSGEKITVSYTNGLPTPDNLDTIVTDIQPAK</sequence>
<evidence type="ECO:0000256" key="1">
    <source>
        <dbReference type="SAM" id="MobiDB-lite"/>
    </source>
</evidence>
<dbReference type="Proteomes" id="UP001055091">
    <property type="component" value="Unassembled WGS sequence"/>
</dbReference>
<protein>
    <submittedName>
        <fullName evidence="3">Uncharacterized protein</fullName>
    </submittedName>
</protein>
<dbReference type="PROSITE" id="PS51257">
    <property type="entry name" value="PROKAR_LIPOPROTEIN"/>
    <property type="match status" value="1"/>
</dbReference>
<evidence type="ECO:0000313" key="4">
    <source>
        <dbReference type="Proteomes" id="UP001055091"/>
    </source>
</evidence>
<feature type="region of interest" description="Disordered" evidence="1">
    <location>
        <begin position="27"/>
        <end position="72"/>
    </location>
</feature>
<proteinExistence type="predicted"/>
<dbReference type="EMBL" id="BQNJ01000001">
    <property type="protein sequence ID" value="GKG98702.1"/>
    <property type="molecule type" value="Genomic_DNA"/>
</dbReference>
<reference evidence="3" key="1">
    <citation type="submission" date="2022-01" db="EMBL/GenBank/DDBJ databases">
        <title>Novel bile acid biosynthetic pathways are enriched in the microbiome of centenarians.</title>
        <authorList>
            <person name="Sato Y."/>
            <person name="Atarashi K."/>
            <person name="Plichta R.D."/>
            <person name="Arai Y."/>
            <person name="Sasajima S."/>
            <person name="Kearney M.S."/>
            <person name="Suda W."/>
            <person name="Takeshita K."/>
            <person name="Sasaki T."/>
            <person name="Okamoto S."/>
            <person name="Skelly N.A."/>
            <person name="Okamura Y."/>
            <person name="Vlamakis H."/>
            <person name="Li Y."/>
            <person name="Tanoue T."/>
            <person name="Takei H."/>
            <person name="Nittono H."/>
            <person name="Narushima S."/>
            <person name="Irie J."/>
            <person name="Itoh H."/>
            <person name="Moriya K."/>
            <person name="Sugiura Y."/>
            <person name="Suematsu M."/>
            <person name="Moritoki N."/>
            <person name="Shibata S."/>
            <person name="Littman R.D."/>
            <person name="Fischbach A.M."/>
            <person name="Uwamino Y."/>
            <person name="Inoue T."/>
            <person name="Honda A."/>
            <person name="Hattori M."/>
            <person name="Murai T."/>
            <person name="Xavier J.R."/>
            <person name="Hirose N."/>
            <person name="Honda K."/>
        </authorList>
    </citation>
    <scope>NUCLEOTIDE SEQUENCE</scope>
    <source>
        <strain evidence="3">CE91-St55</strain>
    </source>
</reference>
<evidence type="ECO:0000313" key="3">
    <source>
        <dbReference type="EMBL" id="GKG98702.1"/>
    </source>
</evidence>
<dbReference type="AlphaFoldDB" id="A0A413XHE9"/>
<feature type="compositionally biased region" description="Low complexity" evidence="1">
    <location>
        <begin position="28"/>
        <end position="39"/>
    </location>
</feature>
<gene>
    <name evidence="3" type="ORF">CE91St55_06840</name>
</gene>
<accession>A0A413XHE9</accession>
<organism evidence="3 4">
    <name type="scientific">Hungatella hathewayi</name>
    <dbReference type="NCBI Taxonomy" id="154046"/>
    <lineage>
        <taxon>Bacteria</taxon>
        <taxon>Bacillati</taxon>
        <taxon>Bacillota</taxon>
        <taxon>Clostridia</taxon>
        <taxon>Lachnospirales</taxon>
        <taxon>Lachnospiraceae</taxon>
        <taxon>Hungatella</taxon>
    </lineage>
</organism>
<name>A0A413XHE9_9FIRM</name>
<feature type="chain" id="PRO_5043534423" evidence="2">
    <location>
        <begin position="20"/>
        <end position="139"/>
    </location>
</feature>
<comment type="caution">
    <text evidence="3">The sequence shown here is derived from an EMBL/GenBank/DDBJ whole genome shotgun (WGS) entry which is preliminary data.</text>
</comment>
<feature type="signal peptide" evidence="2">
    <location>
        <begin position="1"/>
        <end position="19"/>
    </location>
</feature>
<evidence type="ECO:0000256" key="2">
    <source>
        <dbReference type="SAM" id="SignalP"/>
    </source>
</evidence>
<keyword evidence="2" id="KW-0732">Signal</keyword>